<organism evidence="5 6">
    <name type="scientific">Raphidocelis subcapitata</name>
    <dbReference type="NCBI Taxonomy" id="307507"/>
    <lineage>
        <taxon>Eukaryota</taxon>
        <taxon>Viridiplantae</taxon>
        <taxon>Chlorophyta</taxon>
        <taxon>core chlorophytes</taxon>
        <taxon>Chlorophyceae</taxon>
        <taxon>CS clade</taxon>
        <taxon>Sphaeropleales</taxon>
        <taxon>Selenastraceae</taxon>
        <taxon>Raphidocelis</taxon>
    </lineage>
</organism>
<dbReference type="AlphaFoldDB" id="A0A2V0NUF8"/>
<dbReference type="GO" id="GO:0005739">
    <property type="term" value="C:mitochondrion"/>
    <property type="evidence" value="ECO:0007669"/>
    <property type="project" value="GOC"/>
</dbReference>
<proteinExistence type="inferred from homology"/>
<dbReference type="GO" id="GO:0003735">
    <property type="term" value="F:structural constituent of ribosome"/>
    <property type="evidence" value="ECO:0007669"/>
    <property type="project" value="InterPro"/>
</dbReference>
<dbReference type="InterPro" id="IPR023803">
    <property type="entry name" value="Ribosomal_bS16_dom_sf"/>
</dbReference>
<dbReference type="OrthoDB" id="407221at2759"/>
<dbReference type="PROSITE" id="PS00732">
    <property type="entry name" value="RIBOSOMAL_S16"/>
    <property type="match status" value="1"/>
</dbReference>
<comment type="similarity">
    <text evidence="1">Belongs to the bacterial ribosomal protein bS16 family.</text>
</comment>
<evidence type="ECO:0000313" key="5">
    <source>
        <dbReference type="EMBL" id="GBF89200.1"/>
    </source>
</evidence>
<dbReference type="EMBL" id="BDRX01000008">
    <property type="protein sequence ID" value="GBF89200.1"/>
    <property type="molecule type" value="Genomic_DNA"/>
</dbReference>
<dbReference type="Proteomes" id="UP000247498">
    <property type="component" value="Unassembled WGS sequence"/>
</dbReference>
<keyword evidence="3" id="KW-0687">Ribonucleoprotein</keyword>
<dbReference type="GO" id="GO:0015935">
    <property type="term" value="C:small ribosomal subunit"/>
    <property type="evidence" value="ECO:0007669"/>
    <property type="project" value="TreeGrafter"/>
</dbReference>
<dbReference type="STRING" id="307507.A0A2V0NUF8"/>
<dbReference type="GO" id="GO:0032543">
    <property type="term" value="P:mitochondrial translation"/>
    <property type="evidence" value="ECO:0007669"/>
    <property type="project" value="TreeGrafter"/>
</dbReference>
<dbReference type="NCBIfam" id="TIGR00002">
    <property type="entry name" value="S16"/>
    <property type="match status" value="1"/>
</dbReference>
<gene>
    <name evidence="5" type="ORF">Rsub_01917</name>
</gene>
<evidence type="ECO:0000256" key="1">
    <source>
        <dbReference type="ARBA" id="ARBA00006668"/>
    </source>
</evidence>
<dbReference type="HAMAP" id="MF_00385">
    <property type="entry name" value="Ribosomal_bS16"/>
    <property type="match status" value="1"/>
</dbReference>
<dbReference type="Pfam" id="PF00886">
    <property type="entry name" value="Ribosomal_S16"/>
    <property type="match status" value="1"/>
</dbReference>
<evidence type="ECO:0000313" key="6">
    <source>
        <dbReference type="Proteomes" id="UP000247498"/>
    </source>
</evidence>
<dbReference type="InterPro" id="IPR020592">
    <property type="entry name" value="Ribosomal_bS16_CS"/>
</dbReference>
<dbReference type="FunCoup" id="A0A2V0NUF8">
    <property type="interactions" value="2135"/>
</dbReference>
<feature type="compositionally biased region" description="Pro residues" evidence="4">
    <location>
        <begin position="83"/>
        <end position="96"/>
    </location>
</feature>
<dbReference type="PANTHER" id="PTHR12919:SF39">
    <property type="entry name" value="SMALL RIBOSOMAL SUBUNIT PROTEIN BS16M_BS16C"/>
    <property type="match status" value="1"/>
</dbReference>
<sequence>MVLRIRLARFGRRNLPFYRIVVAEAKSKRDGRHLEQLGWYDPHPAPDGNKHLGLNFERIKYWLGVGANPSDRVTFLLARAGLIPPPPPPPVFPKPPAPEKKK</sequence>
<evidence type="ECO:0000256" key="3">
    <source>
        <dbReference type="ARBA" id="ARBA00023274"/>
    </source>
</evidence>
<dbReference type="InterPro" id="IPR000307">
    <property type="entry name" value="Ribosomal_bS16"/>
</dbReference>
<dbReference type="Gene3D" id="3.30.1320.10">
    <property type="match status" value="1"/>
</dbReference>
<dbReference type="InParanoid" id="A0A2V0NUF8"/>
<keyword evidence="2 5" id="KW-0689">Ribosomal protein</keyword>
<dbReference type="SUPFAM" id="SSF54565">
    <property type="entry name" value="Ribosomal protein S16"/>
    <property type="match status" value="1"/>
</dbReference>
<protein>
    <submittedName>
        <fullName evidence="5">30S ribosomal protein S16</fullName>
    </submittedName>
</protein>
<dbReference type="PANTHER" id="PTHR12919">
    <property type="entry name" value="30S RIBOSOMAL PROTEIN S16"/>
    <property type="match status" value="1"/>
</dbReference>
<accession>A0A2V0NUF8</accession>
<evidence type="ECO:0000256" key="2">
    <source>
        <dbReference type="ARBA" id="ARBA00022980"/>
    </source>
</evidence>
<reference evidence="5 6" key="1">
    <citation type="journal article" date="2018" name="Sci. Rep.">
        <title>Raphidocelis subcapitata (=Pseudokirchneriella subcapitata) provides an insight into genome evolution and environmental adaptations in the Sphaeropleales.</title>
        <authorList>
            <person name="Suzuki S."/>
            <person name="Yamaguchi H."/>
            <person name="Nakajima N."/>
            <person name="Kawachi M."/>
        </authorList>
    </citation>
    <scope>NUCLEOTIDE SEQUENCE [LARGE SCALE GENOMIC DNA]</scope>
    <source>
        <strain evidence="5 6">NIES-35</strain>
    </source>
</reference>
<name>A0A2V0NUF8_9CHLO</name>
<evidence type="ECO:0000256" key="4">
    <source>
        <dbReference type="SAM" id="MobiDB-lite"/>
    </source>
</evidence>
<keyword evidence="6" id="KW-1185">Reference proteome</keyword>
<comment type="caution">
    <text evidence="5">The sequence shown here is derived from an EMBL/GenBank/DDBJ whole genome shotgun (WGS) entry which is preliminary data.</text>
</comment>
<feature type="region of interest" description="Disordered" evidence="4">
    <location>
        <begin position="83"/>
        <end position="102"/>
    </location>
</feature>